<evidence type="ECO:0000313" key="2">
    <source>
        <dbReference type="EMBL" id="ORZ20190.1"/>
    </source>
</evidence>
<evidence type="ECO:0000259" key="1">
    <source>
        <dbReference type="Pfam" id="PF00652"/>
    </source>
</evidence>
<protein>
    <recommendedName>
        <fullName evidence="1">Ricin B lectin domain-containing protein</fullName>
    </recommendedName>
</protein>
<name>A0A1X2IPI8_9FUNG</name>
<dbReference type="Proteomes" id="UP000193560">
    <property type="component" value="Unassembled WGS sequence"/>
</dbReference>
<dbReference type="Gene3D" id="2.80.10.50">
    <property type="match status" value="1"/>
</dbReference>
<proteinExistence type="predicted"/>
<keyword evidence="3" id="KW-1185">Reference proteome</keyword>
<accession>A0A1X2IPI8</accession>
<dbReference type="InterPro" id="IPR000772">
    <property type="entry name" value="Ricin_B_lectin"/>
</dbReference>
<organism evidence="2 3">
    <name type="scientific">Absidia repens</name>
    <dbReference type="NCBI Taxonomy" id="90262"/>
    <lineage>
        <taxon>Eukaryota</taxon>
        <taxon>Fungi</taxon>
        <taxon>Fungi incertae sedis</taxon>
        <taxon>Mucoromycota</taxon>
        <taxon>Mucoromycotina</taxon>
        <taxon>Mucoromycetes</taxon>
        <taxon>Mucorales</taxon>
        <taxon>Cunninghamellaceae</taxon>
        <taxon>Absidia</taxon>
    </lineage>
</organism>
<dbReference type="InterPro" id="IPR035992">
    <property type="entry name" value="Ricin_B-like_lectins"/>
</dbReference>
<dbReference type="OrthoDB" id="9895617at2759"/>
<dbReference type="PROSITE" id="PS50231">
    <property type="entry name" value="RICIN_B_LECTIN"/>
    <property type="match status" value="1"/>
</dbReference>
<reference evidence="2 3" key="1">
    <citation type="submission" date="2016-07" db="EMBL/GenBank/DDBJ databases">
        <title>Pervasive Adenine N6-methylation of Active Genes in Fungi.</title>
        <authorList>
            <consortium name="DOE Joint Genome Institute"/>
            <person name="Mondo S.J."/>
            <person name="Dannebaum R.O."/>
            <person name="Kuo R.C."/>
            <person name="Labutti K."/>
            <person name="Haridas S."/>
            <person name="Kuo A."/>
            <person name="Salamov A."/>
            <person name="Ahrendt S.R."/>
            <person name="Lipzen A."/>
            <person name="Sullivan W."/>
            <person name="Andreopoulos W.B."/>
            <person name="Clum A."/>
            <person name="Lindquist E."/>
            <person name="Daum C."/>
            <person name="Ramamoorthy G.K."/>
            <person name="Gryganskyi A."/>
            <person name="Culley D."/>
            <person name="Magnuson J.K."/>
            <person name="James T.Y."/>
            <person name="O'Malley M.A."/>
            <person name="Stajich J.E."/>
            <person name="Spatafora J.W."/>
            <person name="Visel A."/>
            <person name="Grigoriev I.V."/>
        </authorList>
    </citation>
    <scope>NUCLEOTIDE SEQUENCE [LARGE SCALE GENOMIC DNA]</scope>
    <source>
        <strain evidence="2 3">NRRL 1336</strain>
    </source>
</reference>
<dbReference type="STRING" id="90262.A0A1X2IPI8"/>
<dbReference type="EMBL" id="MCGE01000006">
    <property type="protein sequence ID" value="ORZ20190.1"/>
    <property type="molecule type" value="Genomic_DNA"/>
</dbReference>
<dbReference type="SUPFAM" id="SSF50370">
    <property type="entry name" value="Ricin B-like lectins"/>
    <property type="match status" value="1"/>
</dbReference>
<comment type="caution">
    <text evidence="2">The sequence shown here is derived from an EMBL/GenBank/DDBJ whole genome shotgun (WGS) entry which is preliminary data.</text>
</comment>
<gene>
    <name evidence="2" type="ORF">BCR42DRAFT_408180</name>
</gene>
<dbReference type="CDD" id="cd23454">
    <property type="entry name" value="beta-trefoil_Ricin_GllA-1"/>
    <property type="match status" value="1"/>
</dbReference>
<dbReference type="AlphaFoldDB" id="A0A1X2IPI8"/>
<evidence type="ECO:0000313" key="3">
    <source>
        <dbReference type="Proteomes" id="UP000193560"/>
    </source>
</evidence>
<feature type="domain" description="Ricin B lectin" evidence="1">
    <location>
        <begin position="19"/>
        <end position="144"/>
    </location>
</feature>
<dbReference type="Pfam" id="PF00652">
    <property type="entry name" value="Ricin_B_lectin"/>
    <property type="match status" value="1"/>
</dbReference>
<sequence>MRKQDLNSVDSFPEGFFFIRCKQQKMAVDVNGGGMTNDSTMIIWPQKMVDSINQLWMHEDGFLINKKSGLVIDIRGGEIKKDKLLIQYARKPGLAHNQRWEYKDGFIFSQAAPHLVIDIKGGYFKETNGLFLNTKDIYSKTQQWLIEPFENEKSKNELALLRPAPNNRTSSFARPEDLCDNYRTVYIEKNQSPSMIELTGAAAFKAIKDYIAHQKEIQQPILCPTARNSIQQLAGNEMQKLCQGQQNIRDHIHAAEQSALSYFAREYEE</sequence>